<evidence type="ECO:0008006" key="4">
    <source>
        <dbReference type="Google" id="ProtNLM"/>
    </source>
</evidence>
<evidence type="ECO:0000256" key="1">
    <source>
        <dbReference type="SAM" id="SignalP"/>
    </source>
</evidence>
<keyword evidence="1" id="KW-0732">Signal</keyword>
<gene>
    <name evidence="2" type="ORF">J4E00_09145</name>
</gene>
<organism evidence="2 3">
    <name type="scientific">Hymenobacter negativus</name>
    <dbReference type="NCBI Taxonomy" id="2795026"/>
    <lineage>
        <taxon>Bacteria</taxon>
        <taxon>Pseudomonadati</taxon>
        <taxon>Bacteroidota</taxon>
        <taxon>Cytophagia</taxon>
        <taxon>Cytophagales</taxon>
        <taxon>Hymenobacteraceae</taxon>
        <taxon>Hymenobacter</taxon>
    </lineage>
</organism>
<proteinExistence type="predicted"/>
<dbReference type="Proteomes" id="UP000664369">
    <property type="component" value="Unassembled WGS sequence"/>
</dbReference>
<protein>
    <recommendedName>
        <fullName evidence="4">T9SS C-terminal target domain-containing protein</fullName>
    </recommendedName>
</protein>
<sequence>MNKFLLSAALLLGAATASQAGRLQGVTMSGAPAVTIRGGFSQSLPLQADVIITNNSGRSLRLGLQRQVRTEVPGSENNFCFGVNCYPPTTTTAPAQITLTNGSTDNSMVLDYTPNNMPGITIIRYALYEQGTQDSTYITVTFDASQRALATTASKAPESVLSQPWPNPAAAGIISELTYTLPANSRGAHLVLVSMADGRRVRDILLPVTLAEGLVRFRTDGLAAGIYSCLLLSGADGRGELLAARRLQVQ</sequence>
<accession>A0ABS3QD92</accession>
<keyword evidence="3" id="KW-1185">Reference proteome</keyword>
<feature type="signal peptide" evidence="1">
    <location>
        <begin position="1"/>
        <end position="20"/>
    </location>
</feature>
<name>A0ABS3QD92_9BACT</name>
<comment type="caution">
    <text evidence="2">The sequence shown here is derived from an EMBL/GenBank/DDBJ whole genome shotgun (WGS) entry which is preliminary data.</text>
</comment>
<feature type="chain" id="PRO_5045366278" description="T9SS C-terminal target domain-containing protein" evidence="1">
    <location>
        <begin position="21"/>
        <end position="250"/>
    </location>
</feature>
<dbReference type="EMBL" id="JAGETZ010000003">
    <property type="protein sequence ID" value="MBO2009214.1"/>
    <property type="molecule type" value="Genomic_DNA"/>
</dbReference>
<evidence type="ECO:0000313" key="3">
    <source>
        <dbReference type="Proteomes" id="UP000664369"/>
    </source>
</evidence>
<evidence type="ECO:0000313" key="2">
    <source>
        <dbReference type="EMBL" id="MBO2009214.1"/>
    </source>
</evidence>
<reference evidence="2 3" key="1">
    <citation type="submission" date="2021-03" db="EMBL/GenBank/DDBJ databases">
        <authorList>
            <person name="Kim M.K."/>
        </authorList>
    </citation>
    <scope>NUCLEOTIDE SEQUENCE [LARGE SCALE GENOMIC DNA]</scope>
    <source>
        <strain evidence="2 3">BT442</strain>
    </source>
</reference>